<dbReference type="PRINTS" id="PR00465">
    <property type="entry name" value="EP450IV"/>
</dbReference>
<dbReference type="PANTHER" id="PTHR24305">
    <property type="entry name" value="CYTOCHROME P450"/>
    <property type="match status" value="1"/>
</dbReference>
<organism evidence="7 8">
    <name type="scientific">Bimuria novae-zelandiae CBS 107.79</name>
    <dbReference type="NCBI Taxonomy" id="1447943"/>
    <lineage>
        <taxon>Eukaryota</taxon>
        <taxon>Fungi</taxon>
        <taxon>Dikarya</taxon>
        <taxon>Ascomycota</taxon>
        <taxon>Pezizomycotina</taxon>
        <taxon>Dothideomycetes</taxon>
        <taxon>Pleosporomycetidae</taxon>
        <taxon>Pleosporales</taxon>
        <taxon>Massarineae</taxon>
        <taxon>Didymosphaeriaceae</taxon>
        <taxon>Bimuria</taxon>
    </lineage>
</organism>
<dbReference type="EMBL" id="ML976659">
    <property type="protein sequence ID" value="KAF1979079.1"/>
    <property type="molecule type" value="Genomic_DNA"/>
</dbReference>
<comment type="cofactor">
    <cofactor evidence="1 6">
        <name>heme</name>
        <dbReference type="ChEBI" id="CHEBI:30413"/>
    </cofactor>
</comment>
<dbReference type="AlphaFoldDB" id="A0A6A5VR77"/>
<dbReference type="OrthoDB" id="6692864at2759"/>
<keyword evidence="3 6" id="KW-0349">Heme</keyword>
<evidence type="ECO:0000256" key="4">
    <source>
        <dbReference type="ARBA" id="ARBA00022723"/>
    </source>
</evidence>
<dbReference type="CDD" id="cd11058">
    <property type="entry name" value="CYP60B-like"/>
    <property type="match status" value="1"/>
</dbReference>
<protein>
    <submittedName>
        <fullName evidence="7">Trichothecene C-15 hydroxylase</fullName>
    </submittedName>
</protein>
<dbReference type="InterPro" id="IPR002403">
    <property type="entry name" value="Cyt_P450_E_grp-IV"/>
</dbReference>
<evidence type="ECO:0000256" key="1">
    <source>
        <dbReference type="ARBA" id="ARBA00001971"/>
    </source>
</evidence>
<dbReference type="SUPFAM" id="SSF48264">
    <property type="entry name" value="Cytochrome P450"/>
    <property type="match status" value="1"/>
</dbReference>
<dbReference type="InterPro" id="IPR050121">
    <property type="entry name" value="Cytochrome_P450_monoxygenase"/>
</dbReference>
<dbReference type="GO" id="GO:0020037">
    <property type="term" value="F:heme binding"/>
    <property type="evidence" value="ECO:0007669"/>
    <property type="project" value="InterPro"/>
</dbReference>
<feature type="binding site" description="axial binding residue" evidence="6">
    <location>
        <position position="443"/>
    </location>
    <ligand>
        <name>heme</name>
        <dbReference type="ChEBI" id="CHEBI:30413"/>
    </ligand>
    <ligandPart>
        <name>Fe</name>
        <dbReference type="ChEBI" id="CHEBI:18248"/>
    </ligandPart>
</feature>
<dbReference type="GO" id="GO:0004497">
    <property type="term" value="F:monooxygenase activity"/>
    <property type="evidence" value="ECO:0007669"/>
    <property type="project" value="InterPro"/>
</dbReference>
<reference evidence="7" key="1">
    <citation type="journal article" date="2020" name="Stud. Mycol.">
        <title>101 Dothideomycetes genomes: a test case for predicting lifestyles and emergence of pathogens.</title>
        <authorList>
            <person name="Haridas S."/>
            <person name="Albert R."/>
            <person name="Binder M."/>
            <person name="Bloem J."/>
            <person name="Labutti K."/>
            <person name="Salamov A."/>
            <person name="Andreopoulos B."/>
            <person name="Baker S."/>
            <person name="Barry K."/>
            <person name="Bills G."/>
            <person name="Bluhm B."/>
            <person name="Cannon C."/>
            <person name="Castanera R."/>
            <person name="Culley D."/>
            <person name="Daum C."/>
            <person name="Ezra D."/>
            <person name="Gonzalez J."/>
            <person name="Henrissat B."/>
            <person name="Kuo A."/>
            <person name="Liang C."/>
            <person name="Lipzen A."/>
            <person name="Lutzoni F."/>
            <person name="Magnuson J."/>
            <person name="Mondo S."/>
            <person name="Nolan M."/>
            <person name="Ohm R."/>
            <person name="Pangilinan J."/>
            <person name="Park H.-J."/>
            <person name="Ramirez L."/>
            <person name="Alfaro M."/>
            <person name="Sun H."/>
            <person name="Tritt A."/>
            <person name="Yoshinaga Y."/>
            <person name="Zwiers L.-H."/>
            <person name="Turgeon B."/>
            <person name="Goodwin S."/>
            <person name="Spatafora J."/>
            <person name="Crous P."/>
            <person name="Grigoriev I."/>
        </authorList>
    </citation>
    <scope>NUCLEOTIDE SEQUENCE</scope>
    <source>
        <strain evidence="7">CBS 107.79</strain>
    </source>
</reference>
<dbReference type="GO" id="GO:0005506">
    <property type="term" value="F:iron ion binding"/>
    <property type="evidence" value="ECO:0007669"/>
    <property type="project" value="InterPro"/>
</dbReference>
<dbReference type="Pfam" id="PF00067">
    <property type="entry name" value="p450"/>
    <property type="match status" value="1"/>
</dbReference>
<keyword evidence="4 6" id="KW-0479">Metal-binding</keyword>
<evidence type="ECO:0000313" key="7">
    <source>
        <dbReference type="EMBL" id="KAF1979079.1"/>
    </source>
</evidence>
<dbReference type="PANTHER" id="PTHR24305:SF210">
    <property type="entry name" value="CYTOCHROME P450 MONOOXYGENASE ASQL-RELATED"/>
    <property type="match status" value="1"/>
</dbReference>
<sequence length="508" mass="58439">MWASSYLLVGGLFVLYRLYRIYYNLYLHPLAKIPGPKLYAISWLPRLWRQHIKGSHYRDLVKLHDKYGIIVRVGPDEVSNATGTAWDAIGGGSVQYMRDLNFFSVSQLQVEGKSFISQNKRDHHAIRKLLLPAFTSKAFAHHEDIVNDWLKKMMDKIEARPGEALNYERLFTWFAFDVMGVLSFGEDFGCLEHDRNHPYLHAAEVGAPFLSVMQCLLRFPITRPLYNLALMLPWMDWWNSLREVSDETAVKWLQKAEDEVLEEDRGDIMSTIYKGMKDKKDPITRMQALDVASILVLSGSEATPILMTAMMWNILSVPRVYERVKHEIRHSGIFKSAADINAANSDKMKYMDACIQESLRTDTPFATTIPRVVPPGGGVIDGFWLPGGTTCGVPHYTAGHWEYNFSDPDQFVPERWLPEERDARYANDKRDAFRPFAKGSLDCIGKRFVYHEVRMAFAALFWNFDFELAPESLHWDKGHVAEYIQIIRQKRALYVKAQPRDFAAEVAA</sequence>
<dbReference type="InterPro" id="IPR036396">
    <property type="entry name" value="Cyt_P450_sf"/>
</dbReference>
<dbReference type="GO" id="GO:0016705">
    <property type="term" value="F:oxidoreductase activity, acting on paired donors, with incorporation or reduction of molecular oxygen"/>
    <property type="evidence" value="ECO:0007669"/>
    <property type="project" value="InterPro"/>
</dbReference>
<evidence type="ECO:0000256" key="6">
    <source>
        <dbReference type="PIRSR" id="PIRSR602403-1"/>
    </source>
</evidence>
<keyword evidence="5 6" id="KW-0408">Iron</keyword>
<comment type="similarity">
    <text evidence="2">Belongs to the cytochrome P450 family.</text>
</comment>
<dbReference type="Proteomes" id="UP000800036">
    <property type="component" value="Unassembled WGS sequence"/>
</dbReference>
<evidence type="ECO:0000256" key="3">
    <source>
        <dbReference type="ARBA" id="ARBA00022617"/>
    </source>
</evidence>
<keyword evidence="8" id="KW-1185">Reference proteome</keyword>
<evidence type="ECO:0000256" key="2">
    <source>
        <dbReference type="ARBA" id="ARBA00010617"/>
    </source>
</evidence>
<evidence type="ECO:0000256" key="5">
    <source>
        <dbReference type="ARBA" id="ARBA00023004"/>
    </source>
</evidence>
<accession>A0A6A5VR77</accession>
<proteinExistence type="inferred from homology"/>
<evidence type="ECO:0000313" key="8">
    <source>
        <dbReference type="Proteomes" id="UP000800036"/>
    </source>
</evidence>
<name>A0A6A5VR77_9PLEO</name>
<dbReference type="Gene3D" id="1.10.630.10">
    <property type="entry name" value="Cytochrome P450"/>
    <property type="match status" value="1"/>
</dbReference>
<dbReference type="InterPro" id="IPR001128">
    <property type="entry name" value="Cyt_P450"/>
</dbReference>
<gene>
    <name evidence="7" type="ORF">BU23DRAFT_549738</name>
</gene>